<sequence length="296" mass="33239">MSTTSRKNVRWEDKDKRSGSSRASTTGGSSSGSSYSEYSDHRYNIAALEETLRTTVNELDQWKNKAAEAEQQIRKYQKETKEYKSRVSALDQRVETLEDDKSELEKSNKALRDEIKDLKDKYAKLQKKVNKSEAKTDSPSSPDTGKPRRHESNSSKESDSDRHNDRLKARFNRSPESTTSDSSSSKPPSSSRATRGSRRLSINERQPYLEEWGPGGSTAATQTTAPVSPSSRRTGNYIATNYPPIATGPIPSPTTATTPRSHRPTVEYTTYANVPVYPEDGNYHPYPLPPPEMRKR</sequence>
<feature type="compositionally biased region" description="Basic and acidic residues" evidence="1">
    <location>
        <begin position="9"/>
        <end position="18"/>
    </location>
</feature>
<evidence type="ECO:0000256" key="1">
    <source>
        <dbReference type="SAM" id="MobiDB-lite"/>
    </source>
</evidence>
<organism evidence="2 3">
    <name type="scientific">Cryphonectria parasitica (strain ATCC 38755 / EP155)</name>
    <dbReference type="NCBI Taxonomy" id="660469"/>
    <lineage>
        <taxon>Eukaryota</taxon>
        <taxon>Fungi</taxon>
        <taxon>Dikarya</taxon>
        <taxon>Ascomycota</taxon>
        <taxon>Pezizomycotina</taxon>
        <taxon>Sordariomycetes</taxon>
        <taxon>Sordariomycetidae</taxon>
        <taxon>Diaporthales</taxon>
        <taxon>Cryphonectriaceae</taxon>
        <taxon>Cryphonectria-Endothia species complex</taxon>
        <taxon>Cryphonectria</taxon>
    </lineage>
</organism>
<protein>
    <submittedName>
        <fullName evidence="2">Uncharacterized protein</fullName>
    </submittedName>
</protein>
<name>A0A9P4Y4J9_CRYP1</name>
<comment type="caution">
    <text evidence="2">The sequence shown here is derived from an EMBL/GenBank/DDBJ whole genome shotgun (WGS) entry which is preliminary data.</text>
</comment>
<reference evidence="2" key="1">
    <citation type="journal article" date="2020" name="Phytopathology">
        <title>Genome sequence of the chestnut blight fungus Cryphonectria parasitica EP155: A fundamental resource for an archetypical invasive plant pathogen.</title>
        <authorList>
            <person name="Crouch J.A."/>
            <person name="Dawe A."/>
            <person name="Aerts A."/>
            <person name="Barry K."/>
            <person name="Churchill A.C.L."/>
            <person name="Grimwood J."/>
            <person name="Hillman B."/>
            <person name="Milgroom M.G."/>
            <person name="Pangilinan J."/>
            <person name="Smith M."/>
            <person name="Salamov A."/>
            <person name="Schmutz J."/>
            <person name="Yadav J."/>
            <person name="Grigoriev I.V."/>
            <person name="Nuss D."/>
        </authorList>
    </citation>
    <scope>NUCLEOTIDE SEQUENCE</scope>
    <source>
        <strain evidence="2">EP155</strain>
    </source>
</reference>
<dbReference type="SUPFAM" id="SSF57997">
    <property type="entry name" value="Tropomyosin"/>
    <property type="match status" value="1"/>
</dbReference>
<evidence type="ECO:0000313" key="2">
    <source>
        <dbReference type="EMBL" id="KAF3766406.1"/>
    </source>
</evidence>
<dbReference type="Gene3D" id="1.20.5.170">
    <property type="match status" value="1"/>
</dbReference>
<feature type="compositionally biased region" description="Pro residues" evidence="1">
    <location>
        <begin position="286"/>
        <end position="296"/>
    </location>
</feature>
<feature type="compositionally biased region" description="Basic and acidic residues" evidence="1">
    <location>
        <begin position="150"/>
        <end position="168"/>
    </location>
</feature>
<evidence type="ECO:0000313" key="3">
    <source>
        <dbReference type="Proteomes" id="UP000803844"/>
    </source>
</evidence>
<dbReference type="AlphaFoldDB" id="A0A9P4Y4J9"/>
<feature type="compositionally biased region" description="Polar residues" evidence="1">
    <location>
        <begin position="218"/>
        <end position="239"/>
    </location>
</feature>
<keyword evidence="3" id="KW-1185">Reference proteome</keyword>
<feature type="compositionally biased region" description="Low complexity" evidence="1">
    <location>
        <begin position="20"/>
        <end position="37"/>
    </location>
</feature>
<accession>A0A9P4Y4J9</accession>
<dbReference type="OrthoDB" id="5239339at2759"/>
<dbReference type="GeneID" id="63840541"/>
<gene>
    <name evidence="2" type="ORF">M406DRAFT_356330</name>
</gene>
<feature type="compositionally biased region" description="Low complexity" evidence="1">
    <location>
        <begin position="174"/>
        <end position="194"/>
    </location>
</feature>
<feature type="region of interest" description="Disordered" evidence="1">
    <location>
        <begin position="122"/>
        <end position="296"/>
    </location>
</feature>
<dbReference type="EMBL" id="MU032347">
    <property type="protein sequence ID" value="KAF3766406.1"/>
    <property type="molecule type" value="Genomic_DNA"/>
</dbReference>
<dbReference type="RefSeq" id="XP_040777367.1">
    <property type="nucleotide sequence ID" value="XM_040923412.1"/>
</dbReference>
<feature type="region of interest" description="Disordered" evidence="1">
    <location>
        <begin position="1"/>
        <end position="38"/>
    </location>
</feature>
<dbReference type="Proteomes" id="UP000803844">
    <property type="component" value="Unassembled WGS sequence"/>
</dbReference>
<proteinExistence type="predicted"/>